<organism evidence="6 7">
    <name type="scientific">Sorangium cellulosum</name>
    <name type="common">Polyangium cellulosum</name>
    <dbReference type="NCBI Taxonomy" id="56"/>
    <lineage>
        <taxon>Bacteria</taxon>
        <taxon>Pseudomonadati</taxon>
        <taxon>Myxococcota</taxon>
        <taxon>Polyangia</taxon>
        <taxon>Polyangiales</taxon>
        <taxon>Polyangiaceae</taxon>
        <taxon>Sorangium</taxon>
    </lineage>
</organism>
<dbReference type="InterPro" id="IPR013039">
    <property type="entry name" value="DUF1588"/>
</dbReference>
<feature type="domain" description="DUF1587" evidence="2">
    <location>
        <begin position="58"/>
        <end position="121"/>
    </location>
</feature>
<feature type="domain" description="DUF1585" evidence="1">
    <location>
        <begin position="483"/>
        <end position="552"/>
    </location>
</feature>
<evidence type="ECO:0000259" key="5">
    <source>
        <dbReference type="Pfam" id="PF07637"/>
    </source>
</evidence>
<dbReference type="Proteomes" id="UP000238348">
    <property type="component" value="Chromosome"/>
</dbReference>
<dbReference type="EMBL" id="CP012673">
    <property type="protein sequence ID" value="AUX41942.1"/>
    <property type="molecule type" value="Genomic_DNA"/>
</dbReference>
<dbReference type="InterPro" id="IPR013042">
    <property type="entry name" value="DUF1592"/>
</dbReference>
<reference evidence="6 7" key="1">
    <citation type="submission" date="2015-09" db="EMBL/GenBank/DDBJ databases">
        <title>Sorangium comparison.</title>
        <authorList>
            <person name="Zaburannyi N."/>
            <person name="Bunk B."/>
            <person name="Overmann J."/>
            <person name="Mueller R."/>
        </authorList>
    </citation>
    <scope>NUCLEOTIDE SEQUENCE [LARGE SCALE GENOMIC DNA]</scope>
    <source>
        <strain evidence="6 7">So ce26</strain>
    </source>
</reference>
<dbReference type="Pfam" id="PF07626">
    <property type="entry name" value="PSD3"/>
    <property type="match status" value="1"/>
</dbReference>
<evidence type="ECO:0000259" key="2">
    <source>
        <dbReference type="Pfam" id="PF07626"/>
    </source>
</evidence>
<evidence type="ECO:0000313" key="6">
    <source>
        <dbReference type="EMBL" id="AUX41942.1"/>
    </source>
</evidence>
<feature type="domain" description="DUF1588" evidence="3">
    <location>
        <begin position="366"/>
        <end position="462"/>
    </location>
</feature>
<feature type="domain" description="DUF1592" evidence="4">
    <location>
        <begin position="215"/>
        <end position="344"/>
    </location>
</feature>
<evidence type="ECO:0000259" key="4">
    <source>
        <dbReference type="Pfam" id="PF07631"/>
    </source>
</evidence>
<protein>
    <submittedName>
        <fullName evidence="6">Uncharacterized protein</fullName>
    </submittedName>
</protein>
<dbReference type="InterPro" id="IPR013036">
    <property type="entry name" value="DUF1587"/>
</dbReference>
<accession>A0A2L0ERQ5</accession>
<name>A0A2L0ERQ5_SORCE</name>
<evidence type="ECO:0000313" key="7">
    <source>
        <dbReference type="Proteomes" id="UP000238348"/>
    </source>
</evidence>
<evidence type="ECO:0000259" key="3">
    <source>
        <dbReference type="Pfam" id="PF07627"/>
    </source>
</evidence>
<dbReference type="Pfam" id="PF07624">
    <property type="entry name" value="PSD2"/>
    <property type="match status" value="1"/>
</dbReference>
<dbReference type="OrthoDB" id="127185at2"/>
<gene>
    <name evidence="6" type="ORF">SOCE26_033670</name>
</gene>
<sequence>MEHAAGRTPAAKRGPGGVITIALVLGAAVGACKPEDAAQTSREEPRCVEILPGASPLRRMTRFEYNNTIRDLLGDDSAPADAFVIEEEALGFNNQAAALGVTQLLAEQLMKASEGIAERAVRDLERLFEGCEPAVQGADVCAAELIERLGKRAFRRPLTPAEVERFARLFAWGNDEHDLSTGVSVVIQAMLQSPHFLYRVEHGMPDPDARGVAPLSDHEIASRLSYLLWSSMPDDALFAAADAGELHTAEQIAAQARRLLEDPRARAAVANFHAQWLGLSHIDALNKDPAVYPRFREGLGSLLRAETEAFLDHVVFEDDAGDVATLLSAPYSLMNAELRAFYGLEAAGGTGAAGAFEVVPLDPSQRAGVLTHASLLSVHAKPDQSSPIHRGKFVRERLLCQTLPPPPADVDIQPPEVRPGVPTRRQFEQHAADPNCAGCHRLMDPIGFGFEHYDGIGLYREVDQGVPVDASGEIRGSRETDGHFDGAVELAHKLAQSDEVRSCVATQWFRFGYGRAEQAEDECSMAQIQEAFAESGYNIKELLVALTQTDAFRYRRAATEGREGREGREGSAP</sequence>
<dbReference type="InterPro" id="IPR013043">
    <property type="entry name" value="DUF1595"/>
</dbReference>
<dbReference type="Pfam" id="PF07631">
    <property type="entry name" value="PSD4"/>
    <property type="match status" value="1"/>
</dbReference>
<proteinExistence type="predicted"/>
<feature type="domain" description="DUF1595" evidence="5">
    <location>
        <begin position="141"/>
        <end position="201"/>
    </location>
</feature>
<dbReference type="Pfam" id="PF07627">
    <property type="entry name" value="PSCyt3"/>
    <property type="match status" value="1"/>
</dbReference>
<evidence type="ECO:0000259" key="1">
    <source>
        <dbReference type="Pfam" id="PF07624"/>
    </source>
</evidence>
<dbReference type="InterPro" id="IPR011478">
    <property type="entry name" value="DUF1585"/>
</dbReference>
<dbReference type="AlphaFoldDB" id="A0A2L0ERQ5"/>
<dbReference type="RefSeq" id="WP_104980758.1">
    <property type="nucleotide sequence ID" value="NZ_CP012673.1"/>
</dbReference>
<dbReference type="PROSITE" id="PS51257">
    <property type="entry name" value="PROKAR_LIPOPROTEIN"/>
    <property type="match status" value="1"/>
</dbReference>
<dbReference type="Pfam" id="PF07637">
    <property type="entry name" value="PSD5"/>
    <property type="match status" value="1"/>
</dbReference>